<dbReference type="PANTHER" id="PTHR36113:SF6">
    <property type="entry name" value="FOSFOMYCIN RESISTANCE PROTEIN FOSX"/>
    <property type="match status" value="1"/>
</dbReference>
<protein>
    <submittedName>
        <fullName evidence="4">Putative lyase</fullName>
    </submittedName>
</protein>
<dbReference type="GO" id="GO:0046872">
    <property type="term" value="F:metal ion binding"/>
    <property type="evidence" value="ECO:0007669"/>
    <property type="project" value="UniProtKB-KW"/>
</dbReference>
<dbReference type="EMBL" id="FXUV02000033">
    <property type="protein sequence ID" value="SNB74551.1"/>
    <property type="molecule type" value="Genomic_DNA"/>
</dbReference>
<evidence type="ECO:0000313" key="5">
    <source>
        <dbReference type="Proteomes" id="UP000215450"/>
    </source>
</evidence>
<evidence type="ECO:0000256" key="1">
    <source>
        <dbReference type="ARBA" id="ARBA00022723"/>
    </source>
</evidence>
<dbReference type="STRING" id="1522312.GCA_900177895_01052"/>
<reference evidence="5" key="3">
    <citation type="submission" date="2017-06" db="EMBL/GenBank/DDBJ databases">
        <authorList>
            <person name="Laurent S."/>
        </authorList>
    </citation>
    <scope>NUCLEOTIDE SEQUENCE [LARGE SCALE GENOMIC DNA]</scope>
</reference>
<reference evidence="4" key="2">
    <citation type="submission" date="2017-06" db="EMBL/GenBank/DDBJ databases">
        <authorList>
            <person name="Kim H.J."/>
            <person name="Triplett B.A."/>
        </authorList>
    </citation>
    <scope>NUCLEOTIDE SEQUENCE [LARGE SCALE GENOMIC DNA]</scope>
    <source>
        <strain evidence="4">Kingella_eburonensis</strain>
    </source>
</reference>
<dbReference type="Gene3D" id="3.10.180.10">
    <property type="entry name" value="2,3-Dihydroxybiphenyl 1,2-Dioxygenase, domain 1"/>
    <property type="match status" value="1"/>
</dbReference>
<dbReference type="PROSITE" id="PS51819">
    <property type="entry name" value="VOC"/>
    <property type="match status" value="1"/>
</dbReference>
<name>A0A238TBP6_9NEIS</name>
<evidence type="ECO:0000259" key="2">
    <source>
        <dbReference type="PROSITE" id="PS51819"/>
    </source>
</evidence>
<keyword evidence="1" id="KW-0479">Metal-binding</keyword>
<keyword evidence="5" id="KW-1185">Reference proteome</keyword>
<dbReference type="InterPro" id="IPR037523">
    <property type="entry name" value="VOC_core"/>
</dbReference>
<dbReference type="InterPro" id="IPR029068">
    <property type="entry name" value="Glyas_Bleomycin-R_OHBP_Dase"/>
</dbReference>
<dbReference type="SUPFAM" id="SSF54593">
    <property type="entry name" value="Glyoxalase/Bleomycin resistance protein/Dihydroxybiphenyl dioxygenase"/>
    <property type="match status" value="1"/>
</dbReference>
<dbReference type="GO" id="GO:0016829">
    <property type="term" value="F:lyase activity"/>
    <property type="evidence" value="ECO:0007669"/>
    <property type="project" value="UniProtKB-KW"/>
</dbReference>
<proteinExistence type="predicted"/>
<dbReference type="EMBL" id="FXUV01000028">
    <property type="protein sequence ID" value="SMQ12651.1"/>
    <property type="molecule type" value="Genomic_DNA"/>
</dbReference>
<gene>
    <name evidence="4" type="ORF">KEBURONENSIS_01531</name>
    <name evidence="3" type="ORF">KEBURONENSIS_01552</name>
</gene>
<dbReference type="CDD" id="cd08352">
    <property type="entry name" value="VOC_Bs_YwkD_like"/>
    <property type="match status" value="1"/>
</dbReference>
<dbReference type="NCBIfam" id="NF008551">
    <property type="entry name" value="PRK11478.1"/>
    <property type="match status" value="1"/>
</dbReference>
<evidence type="ECO:0000313" key="4">
    <source>
        <dbReference type="EMBL" id="SNB74551.1"/>
    </source>
</evidence>
<dbReference type="AlphaFoldDB" id="A0A238TBP6"/>
<reference evidence="3" key="1">
    <citation type="submission" date="2017-05" db="EMBL/GenBank/DDBJ databases">
        <authorList>
            <person name="Song R."/>
            <person name="Chenine A.L."/>
            <person name="Ruprecht R.M."/>
        </authorList>
    </citation>
    <scope>NUCLEOTIDE SEQUENCE</scope>
    <source>
        <strain evidence="3">Kingella_eburonensis</strain>
    </source>
</reference>
<dbReference type="RefSeq" id="WP_095062796.1">
    <property type="nucleotide sequence ID" value="NZ_FXUV02000033.1"/>
</dbReference>
<feature type="domain" description="VOC" evidence="2">
    <location>
        <begin position="2"/>
        <end position="125"/>
    </location>
</feature>
<accession>A0A238TBP6</accession>
<dbReference type="InterPro" id="IPR037478">
    <property type="entry name" value="YwkD-like_dom"/>
</dbReference>
<dbReference type="OrthoDB" id="9795618at2"/>
<dbReference type="InterPro" id="IPR051332">
    <property type="entry name" value="Fosfomycin_Res_Enzymes"/>
</dbReference>
<dbReference type="Pfam" id="PF00903">
    <property type="entry name" value="Glyoxalase"/>
    <property type="match status" value="1"/>
</dbReference>
<sequence length="125" mass="14533">MKHHHTALICSDYATAKHFYTEILGFTILAEHYRPERQSYKLDLGIGQEYVLELFTFPNPPKRITQPEACGLRHISFTIPDPESYRAELQAKGVSCEPIRIDEYTGKSFFFIFDPDGLPIEFYQE</sequence>
<evidence type="ECO:0000313" key="3">
    <source>
        <dbReference type="EMBL" id="SMQ12651.1"/>
    </source>
</evidence>
<dbReference type="Proteomes" id="UP000215450">
    <property type="component" value="Unassembled WGS sequence"/>
</dbReference>
<dbReference type="InterPro" id="IPR004360">
    <property type="entry name" value="Glyas_Fos-R_dOase_dom"/>
</dbReference>
<dbReference type="PANTHER" id="PTHR36113">
    <property type="entry name" value="LYASE, PUTATIVE-RELATED-RELATED"/>
    <property type="match status" value="1"/>
</dbReference>
<keyword evidence="4" id="KW-0456">Lyase</keyword>
<organism evidence="4 5">
    <name type="scientific">Kingella negevensis</name>
    <dbReference type="NCBI Taxonomy" id="1522312"/>
    <lineage>
        <taxon>Bacteria</taxon>
        <taxon>Pseudomonadati</taxon>
        <taxon>Pseudomonadota</taxon>
        <taxon>Betaproteobacteria</taxon>
        <taxon>Neisseriales</taxon>
        <taxon>Neisseriaceae</taxon>
        <taxon>Kingella</taxon>
    </lineage>
</organism>